<evidence type="ECO:0000256" key="8">
    <source>
        <dbReference type="ARBA" id="ARBA00022824"/>
    </source>
</evidence>
<dbReference type="GO" id="GO:0006506">
    <property type="term" value="P:GPI anchor biosynthetic process"/>
    <property type="evidence" value="ECO:0007669"/>
    <property type="project" value="UniProtKB-UniPathway"/>
</dbReference>
<dbReference type="CDD" id="cd16020">
    <property type="entry name" value="GPI_EPT_1"/>
    <property type="match status" value="1"/>
</dbReference>
<feature type="transmembrane region" description="Helical" evidence="12">
    <location>
        <begin position="615"/>
        <end position="631"/>
    </location>
</feature>
<feature type="transmembrane region" description="Helical" evidence="12">
    <location>
        <begin position="33"/>
        <end position="56"/>
    </location>
</feature>
<proteinExistence type="inferred from homology"/>
<comment type="pathway">
    <text evidence="2 12">Glycolipid biosynthesis; glycosylphosphatidylinositol-anchor biosynthesis.</text>
</comment>
<dbReference type="Pfam" id="PF01663">
    <property type="entry name" value="Phosphodiest"/>
    <property type="match status" value="1"/>
</dbReference>
<feature type="transmembrane region" description="Helical" evidence="12">
    <location>
        <begin position="876"/>
        <end position="897"/>
    </location>
</feature>
<dbReference type="EC" id="2.-.-.-" evidence="12"/>
<dbReference type="GO" id="GO:0051377">
    <property type="term" value="F:mannose-ethanolamine phosphotransferase activity"/>
    <property type="evidence" value="ECO:0007669"/>
    <property type="project" value="UniProtKB-UniRule"/>
</dbReference>
<evidence type="ECO:0000256" key="9">
    <source>
        <dbReference type="ARBA" id="ARBA00022989"/>
    </source>
</evidence>
<evidence type="ECO:0000256" key="11">
    <source>
        <dbReference type="ARBA" id="ARBA00023180"/>
    </source>
</evidence>
<dbReference type="PANTHER" id="PTHR12250">
    <property type="entry name" value="PHOSPHATIDYLINOSITOL GLYCAN, CLASS N"/>
    <property type="match status" value="1"/>
</dbReference>
<dbReference type="OrthoDB" id="2748310at2759"/>
<evidence type="ECO:0000259" key="13">
    <source>
        <dbReference type="Pfam" id="PF04987"/>
    </source>
</evidence>
<feature type="transmembrane region" description="Helical" evidence="12">
    <location>
        <begin position="810"/>
        <end position="833"/>
    </location>
</feature>
<dbReference type="InterPro" id="IPR017850">
    <property type="entry name" value="Alkaline_phosphatase_core_sf"/>
</dbReference>
<evidence type="ECO:0000256" key="6">
    <source>
        <dbReference type="ARBA" id="ARBA00022679"/>
    </source>
</evidence>
<organism evidence="14 15">
    <name type="scientific">Drosophila kikkawai</name>
    <name type="common">Fruit fly</name>
    <dbReference type="NCBI Taxonomy" id="30033"/>
    <lineage>
        <taxon>Eukaryota</taxon>
        <taxon>Metazoa</taxon>
        <taxon>Ecdysozoa</taxon>
        <taxon>Arthropoda</taxon>
        <taxon>Hexapoda</taxon>
        <taxon>Insecta</taxon>
        <taxon>Pterygota</taxon>
        <taxon>Neoptera</taxon>
        <taxon>Endopterygota</taxon>
        <taxon>Diptera</taxon>
        <taxon>Brachycera</taxon>
        <taxon>Muscomorpha</taxon>
        <taxon>Ephydroidea</taxon>
        <taxon>Drosophilidae</taxon>
        <taxon>Drosophila</taxon>
        <taxon>Sophophora</taxon>
    </lineage>
</organism>
<evidence type="ECO:0000256" key="2">
    <source>
        <dbReference type="ARBA" id="ARBA00004687"/>
    </source>
</evidence>
<feature type="transmembrane region" description="Helical" evidence="12">
    <location>
        <begin position="637"/>
        <end position="658"/>
    </location>
</feature>
<keyword evidence="7 12" id="KW-0812">Transmembrane</keyword>
<keyword evidence="8 12" id="KW-0256">Endoplasmic reticulum</keyword>
<dbReference type="RefSeq" id="XP_017020067.1">
    <property type="nucleotide sequence ID" value="XM_017164578.2"/>
</dbReference>
<dbReference type="Proteomes" id="UP001652661">
    <property type="component" value="Chromosome 2R"/>
</dbReference>
<evidence type="ECO:0000256" key="4">
    <source>
        <dbReference type="ARBA" id="ARBA00020831"/>
    </source>
</evidence>
<comment type="subcellular location">
    <subcellularLocation>
        <location evidence="1 12">Endoplasmic reticulum membrane</location>
        <topology evidence="1 12">Multi-pass membrane protein</topology>
    </subcellularLocation>
</comment>
<name>A0A6P4HV69_DROKI</name>
<keyword evidence="11" id="KW-0325">Glycoprotein</keyword>
<feature type="transmembrane region" description="Helical" evidence="12">
    <location>
        <begin position="692"/>
        <end position="713"/>
    </location>
</feature>
<dbReference type="InterPro" id="IPR002591">
    <property type="entry name" value="Phosphodiest/P_Trfase"/>
</dbReference>
<feature type="transmembrane region" description="Helical" evidence="12">
    <location>
        <begin position="768"/>
        <end position="790"/>
    </location>
</feature>
<dbReference type="Pfam" id="PF04987">
    <property type="entry name" value="PigN"/>
    <property type="match status" value="1"/>
</dbReference>
<evidence type="ECO:0000256" key="12">
    <source>
        <dbReference type="RuleBase" id="RU367138"/>
    </source>
</evidence>
<feature type="transmembrane region" description="Helical" evidence="12">
    <location>
        <begin position="466"/>
        <end position="484"/>
    </location>
</feature>
<feature type="transmembrane region" description="Helical" evidence="12">
    <location>
        <begin position="670"/>
        <end position="686"/>
    </location>
</feature>
<dbReference type="InterPro" id="IPR007070">
    <property type="entry name" value="GPI_EtnP_transferase_1"/>
</dbReference>
<dbReference type="GO" id="GO:0005789">
    <property type="term" value="C:endoplasmic reticulum membrane"/>
    <property type="evidence" value="ECO:0007669"/>
    <property type="project" value="UniProtKB-SubCell"/>
</dbReference>
<protein>
    <recommendedName>
        <fullName evidence="4 12">GPI ethanolamine phosphate transferase 1</fullName>
        <ecNumber evidence="12">2.-.-.-</ecNumber>
    </recommendedName>
</protein>
<evidence type="ECO:0000313" key="15">
    <source>
        <dbReference type="RefSeq" id="XP_017020067.1"/>
    </source>
</evidence>
<reference evidence="14" key="1">
    <citation type="submission" date="2025-05" db="UniProtKB">
        <authorList>
            <consortium name="RefSeq"/>
        </authorList>
    </citation>
    <scope>NUCLEOTIDE SEQUENCE [LARGE SCALE GENOMIC DNA]</scope>
    <source>
        <strain evidence="14">14028-0561.14</strain>
    </source>
</reference>
<keyword evidence="9 12" id="KW-1133">Transmembrane helix</keyword>
<sequence>MKTFQSSWHSVSALSWSISWSLSADCHFKNKFLAAMWVFAVVVHVLLLGSIFVIYFRSPVIRGLSPQKRLLDYQLEAPAKRLVLIVTDGLRADSFFEDNCRYVPHLREIFLREGLVGVSHTRMPTETRPGHIALLAGLYEDPSAVLRGWKKNPVDFDTVFNRSSHIYAWGANDIIGIFEHLVNLNTMHFQSYTNDLDFSPGYESYEQDEWVFKRAQWLLQRKGEKLRKSQSVVFFLHLLGLDTVGHVHKPGSPQFRKNLDKTERGVREIYEEFERVFPDKKTVYLLTSDHGMTDSGSHGAGTAHETDTPFMLWGSGVARQVPNPGSRKFMPNDQGPPMTLLELEQAQLTPLMSALIGLPPPMNNFGTLPIGYMNVSTEYEAMAAYLNALQLLEQYETLQKQHNRGFFAGLLPAFRHLPPDAIKAYKTNIKKLRKQKEHILSQVKSQMMMQHALQGIDYYHGYYRSALLMSTTATFLGWIFYLYRSLAKNRGSQVELALAGNAKLVRMSLALSLVALMLFLLLQRTPLDIQFYLMLPLFVWLKAAQPWSSFAVTPQPEKAYSAPSLKTTKWQLLMIIVCAELMVFTFFDRRLISLCFVAFACYNSWSNFQPKSLELYRWLALILILAGFPLLPPSVGYQNWFMLLAGVILIPINCLWSAKARLSLGNHTKYCNALILLNVIVCAYLHDSGRNIPVHLNMASWLYLAYAFTAIAINQETKLELRLAQISFNLACLYATLCTSYEAVFLQLLTLELGISLRSQTAQAEKSVLRLAFTLLLYTFFSLFGSGNIASISSFDPNIARCFLSHFAPFVIMGLVLLKLLLPVVLVMAVVYAHSEFVRQHEEQIYICLLLICDVMGLNFLFLVRNQGSWLDIGSSISHFVIMEVTTLVVLVFAQVAKLLLQPHSRESIVCLPLRLIHWEAISGAKPK</sequence>
<evidence type="ECO:0000256" key="5">
    <source>
        <dbReference type="ARBA" id="ARBA00022502"/>
    </source>
</evidence>
<feature type="domain" description="GPI ethanolamine phosphate transferase 1 C-terminal" evidence="13">
    <location>
        <begin position="454"/>
        <end position="869"/>
    </location>
</feature>
<evidence type="ECO:0000256" key="3">
    <source>
        <dbReference type="ARBA" id="ARBA00008400"/>
    </source>
</evidence>
<dbReference type="InterPro" id="IPR017852">
    <property type="entry name" value="GPI_EtnP_transferase_1_C"/>
</dbReference>
<feature type="transmembrane region" description="Helical" evidence="12">
    <location>
        <begin position="504"/>
        <end position="522"/>
    </location>
</feature>
<keyword evidence="14" id="KW-1185">Reference proteome</keyword>
<dbReference type="PANTHER" id="PTHR12250:SF0">
    <property type="entry name" value="GPI ETHANOLAMINE PHOSPHATE TRANSFERASE 1"/>
    <property type="match status" value="1"/>
</dbReference>
<dbReference type="Gene3D" id="3.40.720.10">
    <property type="entry name" value="Alkaline Phosphatase, subunit A"/>
    <property type="match status" value="1"/>
</dbReference>
<dbReference type="UniPathway" id="UPA00196"/>
<evidence type="ECO:0000256" key="1">
    <source>
        <dbReference type="ARBA" id="ARBA00004477"/>
    </source>
</evidence>
<accession>A0A6P4HV69</accession>
<dbReference type="SUPFAM" id="SSF53649">
    <property type="entry name" value="Alkaline phosphatase-like"/>
    <property type="match status" value="1"/>
</dbReference>
<comment type="similarity">
    <text evidence="3 12">Belongs to the PIGG/PIGN/PIGO family. PIGN subfamily.</text>
</comment>
<dbReference type="AlphaFoldDB" id="A0A6P4HV69"/>
<gene>
    <name evidence="15" type="primary">PIG-N</name>
</gene>
<keyword evidence="5 12" id="KW-0337">GPI-anchor biosynthesis</keyword>
<evidence type="ECO:0000256" key="10">
    <source>
        <dbReference type="ARBA" id="ARBA00023136"/>
    </source>
</evidence>
<comment type="function">
    <text evidence="12">Ethanolamine phosphate transferase involved in glycosylphosphatidylinositol-anchor biosynthesis. Transfers ethanolamine phosphate to the first alpha-1,4-linked mannose of the glycosylphosphatidylinositol precursor of GPI-anchor.</text>
</comment>
<evidence type="ECO:0000256" key="7">
    <source>
        <dbReference type="ARBA" id="ARBA00022692"/>
    </source>
</evidence>
<evidence type="ECO:0000313" key="14">
    <source>
        <dbReference type="Proteomes" id="UP001652661"/>
    </source>
</evidence>
<feature type="transmembrane region" description="Helical" evidence="12">
    <location>
        <begin position="570"/>
        <end position="587"/>
    </location>
</feature>
<keyword evidence="10 12" id="KW-0472">Membrane</keyword>
<dbReference type="InterPro" id="IPR037671">
    <property type="entry name" value="PIGN_N"/>
</dbReference>
<keyword evidence="6 12" id="KW-0808">Transferase</keyword>
<feature type="transmembrane region" description="Helical" evidence="12">
    <location>
        <begin position="845"/>
        <end position="864"/>
    </location>
</feature>
<reference evidence="15" key="2">
    <citation type="submission" date="2025-08" db="UniProtKB">
        <authorList>
            <consortium name="RefSeq"/>
        </authorList>
    </citation>
    <scope>IDENTIFICATION</scope>
    <source>
        <strain evidence="15">14028-0561.14</strain>
        <tissue evidence="15">Whole fly</tissue>
    </source>
</reference>